<evidence type="ECO:0000256" key="2">
    <source>
        <dbReference type="ARBA" id="ARBA00009592"/>
    </source>
</evidence>
<dbReference type="PROSITE" id="PS51450">
    <property type="entry name" value="LRR"/>
    <property type="match status" value="1"/>
</dbReference>
<evidence type="ECO:0000256" key="1">
    <source>
        <dbReference type="ARBA" id="ARBA00004479"/>
    </source>
</evidence>
<dbReference type="FunFam" id="3.80.10.10:FF:000041">
    <property type="entry name" value="LRR receptor-like serine/threonine-protein kinase ERECTA"/>
    <property type="match status" value="3"/>
</dbReference>
<evidence type="ECO:0000256" key="5">
    <source>
        <dbReference type="ARBA" id="ARBA00022729"/>
    </source>
</evidence>
<sequence length="529" mass="59023">MAGSVSPSLSPTPTDSLLAFLLDGRRRCSLTGDSPFFDAFLSWPFRRSERDALSKLEELHMGENELNAVVISQGARGLKNLKLVYLSGVNATNSSVLLRSLGCFPLLKTLHLEFNKFNGTETIQELRNLTNLEELFLDYSVLQNNFLQRVGELTSLKLLSLAGGWTSDSPPNIRGWTTDSPLNIGELRRLELSNNSLSGHFRLPFHASMKLNYLDISKNIFEGHIPVEIGAYLPQLQFLYVSRNSFNGSIPSSIGDMKFLEELDLSNNSLTGVIPESLSLSCSFLKVLNLSNNSLEGQIFSANFKLTKLRYLRLDGNHFTGMIPNSLSNCSTLSTIDVSHNYLSGEIPGWMRNLSNLKEIIMANNHLDGPMPVEFCQLNMPGVLDLSMNSISGTLPSCFGLPWINHVHLSKNRLRGPIPDKLCKSSNLETMDLSNNHLTGNIPNCFGKLSSLSYLVLSYNNLEGEIPIQLCQLDKLSVIALSHNNLSGRIPHCLNVTPHEEIKGYVHEYDFRYDEGKNLNILVWNRSFL</sequence>
<proteinExistence type="inferred from homology"/>
<keyword evidence="10" id="KW-0325">Glycoprotein</keyword>
<dbReference type="Pfam" id="PF13855">
    <property type="entry name" value="LRR_8"/>
    <property type="match status" value="2"/>
</dbReference>
<dbReference type="InterPro" id="IPR001611">
    <property type="entry name" value="Leu-rich_rpt"/>
</dbReference>
<keyword evidence="7" id="KW-1133">Transmembrane helix</keyword>
<dbReference type="GO" id="GO:0016020">
    <property type="term" value="C:membrane"/>
    <property type="evidence" value="ECO:0007669"/>
    <property type="project" value="UniProtKB-SubCell"/>
</dbReference>
<comment type="similarity">
    <text evidence="2">Belongs to the RLP family.</text>
</comment>
<dbReference type="Gramene" id="Tc09v2_t013020.1">
    <property type="protein sequence ID" value="Tc09v2_p013020.1"/>
    <property type="gene ID" value="Tc09v2_g013020"/>
</dbReference>
<evidence type="ECO:0000256" key="9">
    <source>
        <dbReference type="ARBA" id="ARBA00023170"/>
    </source>
</evidence>
<keyword evidence="3" id="KW-0433">Leucine-rich repeat</keyword>
<keyword evidence="5" id="KW-0732">Signal</keyword>
<evidence type="ECO:0000256" key="7">
    <source>
        <dbReference type="ARBA" id="ARBA00022989"/>
    </source>
</evidence>
<dbReference type="GeneID" id="18589010"/>
<evidence type="ECO:0000256" key="4">
    <source>
        <dbReference type="ARBA" id="ARBA00022692"/>
    </source>
</evidence>
<dbReference type="InterPro" id="IPR003591">
    <property type="entry name" value="Leu-rich_rpt_typical-subtyp"/>
</dbReference>
<reference evidence="11" key="1">
    <citation type="journal article" date="1997" name="Nucleic Acids Res.">
        <title>tRNAscan-SE: a program for improved detection of transfer RNA genes in genomic sequence.</title>
        <authorList>
            <person name="Lowe T.M."/>
            <person name="Eddy S.R."/>
        </authorList>
    </citation>
    <scope>NUCLEOTIDE SEQUENCE [LARGE SCALE GENOMIC DNA]</scope>
    <source>
        <strain evidence="11">r\B97-61/B2</strain>
    </source>
</reference>
<dbReference type="PANTHER" id="PTHR48062:SF21">
    <property type="entry name" value="RECEPTOR-LIKE PROTEIN 12"/>
    <property type="match status" value="1"/>
</dbReference>
<dbReference type="Pfam" id="PF00560">
    <property type="entry name" value="LRR_1"/>
    <property type="match status" value="4"/>
</dbReference>
<dbReference type="SUPFAM" id="SSF52047">
    <property type="entry name" value="RNI-like"/>
    <property type="match status" value="1"/>
</dbReference>
<name>A0AB32WRN7_THECC</name>
<dbReference type="KEGG" id="tcc:18589010"/>
<keyword evidence="9" id="KW-0675">Receptor</keyword>
<comment type="subcellular location">
    <subcellularLocation>
        <location evidence="1">Membrane</location>
        <topology evidence="1">Single-pass type I membrane protein</topology>
    </subcellularLocation>
</comment>
<dbReference type="AlphaFoldDB" id="A0AB32WRN7"/>
<evidence type="ECO:0000256" key="8">
    <source>
        <dbReference type="ARBA" id="ARBA00023136"/>
    </source>
</evidence>
<dbReference type="SMART" id="SM00369">
    <property type="entry name" value="LRR_TYP"/>
    <property type="match status" value="6"/>
</dbReference>
<reference evidence="12" key="2">
    <citation type="submission" date="2025-08" db="UniProtKB">
        <authorList>
            <consortium name="RefSeq"/>
        </authorList>
    </citation>
    <scope>IDENTIFICATION</scope>
</reference>
<dbReference type="PANTHER" id="PTHR48062">
    <property type="entry name" value="RECEPTOR-LIKE PROTEIN 14"/>
    <property type="match status" value="1"/>
</dbReference>
<protein>
    <submittedName>
        <fullName evidence="12">LRR receptor-like serine/threonine-protein kinase ERECTA</fullName>
    </submittedName>
</protein>
<evidence type="ECO:0000313" key="11">
    <source>
        <dbReference type="Proteomes" id="UP000694886"/>
    </source>
</evidence>
<keyword evidence="4" id="KW-0812">Transmembrane</keyword>
<dbReference type="RefSeq" id="XP_017982292.1">
    <property type="nucleotide sequence ID" value="XM_018126803.1"/>
</dbReference>
<keyword evidence="8" id="KW-0472">Membrane</keyword>
<evidence type="ECO:0000313" key="12">
    <source>
        <dbReference type="RefSeq" id="XP_017982292.1"/>
    </source>
</evidence>
<dbReference type="SUPFAM" id="SSF52058">
    <property type="entry name" value="L domain-like"/>
    <property type="match status" value="1"/>
</dbReference>
<organism evidence="11 12">
    <name type="scientific">Theobroma cacao</name>
    <name type="common">Cacao</name>
    <name type="synonym">Cocoa</name>
    <dbReference type="NCBI Taxonomy" id="3641"/>
    <lineage>
        <taxon>Eukaryota</taxon>
        <taxon>Viridiplantae</taxon>
        <taxon>Streptophyta</taxon>
        <taxon>Embryophyta</taxon>
        <taxon>Tracheophyta</taxon>
        <taxon>Spermatophyta</taxon>
        <taxon>Magnoliopsida</taxon>
        <taxon>eudicotyledons</taxon>
        <taxon>Gunneridae</taxon>
        <taxon>Pentapetalae</taxon>
        <taxon>rosids</taxon>
        <taxon>malvids</taxon>
        <taxon>Malvales</taxon>
        <taxon>Malvaceae</taxon>
        <taxon>Byttnerioideae</taxon>
        <taxon>Theobroma</taxon>
    </lineage>
</organism>
<dbReference type="InterPro" id="IPR051502">
    <property type="entry name" value="RLP_Defense_Trigger"/>
</dbReference>
<evidence type="ECO:0000256" key="6">
    <source>
        <dbReference type="ARBA" id="ARBA00022737"/>
    </source>
</evidence>
<dbReference type="InterPro" id="IPR032675">
    <property type="entry name" value="LRR_dom_sf"/>
</dbReference>
<keyword evidence="6" id="KW-0677">Repeat</keyword>
<gene>
    <name evidence="12" type="primary">LOC18589010</name>
</gene>
<dbReference type="PRINTS" id="PR00019">
    <property type="entry name" value="LEURICHRPT"/>
</dbReference>
<evidence type="ECO:0000256" key="3">
    <source>
        <dbReference type="ARBA" id="ARBA00022614"/>
    </source>
</evidence>
<dbReference type="Gene3D" id="3.80.10.10">
    <property type="entry name" value="Ribonuclease Inhibitor"/>
    <property type="match status" value="1"/>
</dbReference>
<dbReference type="Proteomes" id="UP000694886">
    <property type="component" value="Chromosome 9"/>
</dbReference>
<accession>A0AB32WRN7</accession>
<evidence type="ECO:0000256" key="10">
    <source>
        <dbReference type="ARBA" id="ARBA00023180"/>
    </source>
</evidence>